<feature type="domain" description="HTH tetR-type" evidence="5">
    <location>
        <begin position="1"/>
        <end position="61"/>
    </location>
</feature>
<evidence type="ECO:0000256" key="2">
    <source>
        <dbReference type="ARBA" id="ARBA00023125"/>
    </source>
</evidence>
<dbReference type="PROSITE" id="PS50977">
    <property type="entry name" value="HTH_TETR_2"/>
    <property type="match status" value="1"/>
</dbReference>
<dbReference type="InterPro" id="IPR009057">
    <property type="entry name" value="Homeodomain-like_sf"/>
</dbReference>
<dbReference type="AlphaFoldDB" id="A0A075FBX8"/>
<dbReference type="InterPro" id="IPR023772">
    <property type="entry name" value="DNA-bd_HTH_TetR-type_CS"/>
</dbReference>
<dbReference type="GO" id="GO:0000976">
    <property type="term" value="F:transcription cis-regulatory region binding"/>
    <property type="evidence" value="ECO:0007669"/>
    <property type="project" value="TreeGrafter"/>
</dbReference>
<keyword evidence="2 4" id="KW-0238">DNA-binding</keyword>
<dbReference type="SUPFAM" id="SSF46689">
    <property type="entry name" value="Homeodomain-like"/>
    <property type="match status" value="1"/>
</dbReference>
<keyword evidence="1" id="KW-0805">Transcription regulation</keyword>
<name>A0A075FBX8_9BACT</name>
<dbReference type="InterPro" id="IPR050109">
    <property type="entry name" value="HTH-type_TetR-like_transc_reg"/>
</dbReference>
<evidence type="ECO:0000256" key="1">
    <source>
        <dbReference type="ARBA" id="ARBA00023015"/>
    </source>
</evidence>
<organism evidence="6">
    <name type="scientific">uncultured bacterium pBIO2079</name>
    <dbReference type="NCBI Taxonomy" id="1478040"/>
    <lineage>
        <taxon>Bacteria</taxon>
        <taxon>environmental samples</taxon>
    </lineage>
</organism>
<accession>A0A075FBX8</accession>
<dbReference type="PANTHER" id="PTHR30055">
    <property type="entry name" value="HTH-TYPE TRANSCRIPTIONAL REGULATOR RUTR"/>
    <property type="match status" value="1"/>
</dbReference>
<proteinExistence type="predicted"/>
<dbReference type="Gene3D" id="1.10.357.10">
    <property type="entry name" value="Tetracycline Repressor, domain 2"/>
    <property type="match status" value="1"/>
</dbReference>
<dbReference type="PRINTS" id="PR00455">
    <property type="entry name" value="HTHTETR"/>
</dbReference>
<dbReference type="GO" id="GO:0003700">
    <property type="term" value="F:DNA-binding transcription factor activity"/>
    <property type="evidence" value="ECO:0007669"/>
    <property type="project" value="TreeGrafter"/>
</dbReference>
<evidence type="ECO:0000256" key="4">
    <source>
        <dbReference type="PROSITE-ProRule" id="PRU00335"/>
    </source>
</evidence>
<dbReference type="FunFam" id="1.10.10.60:FF:000141">
    <property type="entry name" value="TetR family transcriptional regulator"/>
    <property type="match status" value="1"/>
</dbReference>
<sequence>MDIRERIVKACRDLAAEQGLQGFTMDELAQRAGVSKRTVYRYFDSKESIIEASLEQFMSEAATRAEDLLAQNKQPAVFIQNGLNYLSSQGQFIINPSTLSDLRLYYPQLWDKIDDFRIKQLRKVLDQIMTTHPTYLQNIDPSILSTVIVAAIQNVLNPTFILENNLTFEETARQLSLILTALFQ</sequence>
<gene>
    <name evidence="6" type="primary">yvaF</name>
    <name evidence="6" type="ORF">pBIO2079_05</name>
</gene>
<keyword evidence="3" id="KW-0804">Transcription</keyword>
<reference evidence="6" key="2">
    <citation type="submission" date="2014-02" db="EMBL/GenBank/DDBJ databases">
        <authorList>
            <person name="Curson A.R.J."/>
            <person name="Burns O.J."/>
            <person name="Voget S."/>
            <person name="Daniel R."/>
            <person name="Todd J.D."/>
            <person name="McInnis K."/>
            <person name="Wexler M."/>
            <person name="Johnston A.W.B."/>
        </authorList>
    </citation>
    <scope>NUCLEOTIDE SEQUENCE</scope>
</reference>
<protein>
    <submittedName>
        <fullName evidence="6">HTH-type transcriptional regulator YvaF</fullName>
    </submittedName>
</protein>
<evidence type="ECO:0000259" key="5">
    <source>
        <dbReference type="PROSITE" id="PS50977"/>
    </source>
</evidence>
<dbReference type="PROSITE" id="PS01081">
    <property type="entry name" value="HTH_TETR_1"/>
    <property type="match status" value="1"/>
</dbReference>
<evidence type="ECO:0000313" key="6">
    <source>
        <dbReference type="EMBL" id="AIE77266.1"/>
    </source>
</evidence>
<feature type="DNA-binding region" description="H-T-H motif" evidence="4">
    <location>
        <begin position="24"/>
        <end position="43"/>
    </location>
</feature>
<dbReference type="PANTHER" id="PTHR30055:SF234">
    <property type="entry name" value="HTH-TYPE TRANSCRIPTIONAL REGULATOR BETI"/>
    <property type="match status" value="1"/>
</dbReference>
<dbReference type="Pfam" id="PF00440">
    <property type="entry name" value="TetR_N"/>
    <property type="match status" value="1"/>
</dbReference>
<dbReference type="InterPro" id="IPR001647">
    <property type="entry name" value="HTH_TetR"/>
</dbReference>
<reference evidence="6" key="1">
    <citation type="journal article" date="2014" name="PLoS ONE">
        <title>Screening of metagenomic and genomic libraries reveals three classes of bacterial enzymes that overcome the toxicity of acrylate.</title>
        <authorList>
            <person name="Curson A.R."/>
            <person name="Burns O.J."/>
            <person name="Voget S."/>
            <person name="Daniel R."/>
            <person name="Todd J.D."/>
            <person name="McInnis K."/>
            <person name="Wexler M."/>
            <person name="Johnston A.W."/>
        </authorList>
    </citation>
    <scope>NUCLEOTIDE SEQUENCE</scope>
</reference>
<evidence type="ECO:0000256" key="3">
    <source>
        <dbReference type="ARBA" id="ARBA00023163"/>
    </source>
</evidence>
<dbReference type="EMBL" id="KJ531199">
    <property type="protein sequence ID" value="AIE77266.1"/>
    <property type="molecule type" value="Genomic_DNA"/>
</dbReference>